<dbReference type="GO" id="GO:0016020">
    <property type="term" value="C:membrane"/>
    <property type="evidence" value="ECO:0007669"/>
    <property type="project" value="UniProtKB-SubCell"/>
</dbReference>
<feature type="domain" description="P5B-type ATPase N-terminal" evidence="2">
    <location>
        <begin position="14"/>
        <end position="90"/>
    </location>
</feature>
<dbReference type="AlphaFoldDB" id="A0A672H7C3"/>
<reference evidence="3" key="2">
    <citation type="submission" date="2025-08" db="UniProtKB">
        <authorList>
            <consortium name="Ensembl"/>
        </authorList>
    </citation>
    <scope>IDENTIFICATION</scope>
</reference>
<dbReference type="InterPro" id="IPR047819">
    <property type="entry name" value="P5A-ATPase_N"/>
</dbReference>
<name>A0A672H7C3_SALFA</name>
<keyword evidence="1" id="KW-1133">Transmembrane helix</keyword>
<evidence type="ECO:0000259" key="2">
    <source>
        <dbReference type="Pfam" id="PF12409"/>
    </source>
</evidence>
<dbReference type="InParanoid" id="A0A672H7C3"/>
<dbReference type="GO" id="GO:0046872">
    <property type="term" value="F:metal ion binding"/>
    <property type="evidence" value="ECO:0007669"/>
    <property type="project" value="UniProtKB-UniRule"/>
</dbReference>
<keyword evidence="1" id="KW-1278">Translocase</keyword>
<dbReference type="EC" id="7.2.2.-" evidence="1"/>
<keyword evidence="4" id="KW-1185">Reference proteome</keyword>
<keyword evidence="1" id="KW-0479">Metal-binding</keyword>
<dbReference type="Pfam" id="PF12409">
    <property type="entry name" value="P5-ATPase"/>
    <property type="match status" value="1"/>
</dbReference>
<evidence type="ECO:0000313" key="4">
    <source>
        <dbReference type="Proteomes" id="UP000472267"/>
    </source>
</evidence>
<keyword evidence="1" id="KW-0067">ATP-binding</keyword>
<comment type="subcellular location">
    <subcellularLocation>
        <location evidence="1">Membrane</location>
        <topology evidence="1">Multi-pass membrane protein</topology>
    </subcellularLocation>
</comment>
<keyword evidence="1" id="KW-0547">Nucleotide-binding</keyword>
<reference evidence="3" key="3">
    <citation type="submission" date="2025-09" db="UniProtKB">
        <authorList>
            <consortium name="Ensembl"/>
        </authorList>
    </citation>
    <scope>IDENTIFICATION</scope>
</reference>
<dbReference type="Ensembl" id="ENSSFAT00005025971.1">
    <property type="protein sequence ID" value="ENSSFAP00005024962.1"/>
    <property type="gene ID" value="ENSSFAG00005012847.1"/>
</dbReference>
<accession>A0A672H7C3</accession>
<keyword evidence="1" id="KW-0472">Membrane</keyword>
<dbReference type="GO" id="GO:0005524">
    <property type="term" value="F:ATP binding"/>
    <property type="evidence" value="ECO:0007669"/>
    <property type="project" value="UniProtKB-UniRule"/>
</dbReference>
<comment type="caution">
    <text evidence="1">Lacks conserved residue(s) required for the propagation of feature annotation.</text>
</comment>
<evidence type="ECO:0000313" key="3">
    <source>
        <dbReference type="Ensembl" id="ENSSFAP00005024962.1"/>
    </source>
</evidence>
<reference evidence="3" key="1">
    <citation type="submission" date="2019-06" db="EMBL/GenBank/DDBJ databases">
        <authorList>
            <consortium name="Wellcome Sanger Institute Data Sharing"/>
        </authorList>
    </citation>
    <scope>NUCLEOTIDE SEQUENCE [LARGE SCALE GENOMIC DNA]</scope>
</reference>
<dbReference type="Proteomes" id="UP000472267">
    <property type="component" value="Chromosome 18"/>
</dbReference>
<comment type="catalytic activity">
    <reaction evidence="1">
        <text>ATP + H2O = ADP + phosphate + H(+)</text>
        <dbReference type="Rhea" id="RHEA:13065"/>
        <dbReference type="ChEBI" id="CHEBI:15377"/>
        <dbReference type="ChEBI" id="CHEBI:15378"/>
        <dbReference type="ChEBI" id="CHEBI:30616"/>
        <dbReference type="ChEBI" id="CHEBI:43474"/>
        <dbReference type="ChEBI" id="CHEBI:456216"/>
    </reaction>
</comment>
<evidence type="ECO:0000256" key="1">
    <source>
        <dbReference type="RuleBase" id="RU362082"/>
    </source>
</evidence>
<proteinExistence type="inferred from homology"/>
<keyword evidence="1" id="KW-0460">Magnesium</keyword>
<organism evidence="3 4">
    <name type="scientific">Salarias fasciatus</name>
    <name type="common">Jewelled blenny</name>
    <name type="synonym">Blennius fasciatus</name>
    <dbReference type="NCBI Taxonomy" id="181472"/>
    <lineage>
        <taxon>Eukaryota</taxon>
        <taxon>Metazoa</taxon>
        <taxon>Chordata</taxon>
        <taxon>Craniata</taxon>
        <taxon>Vertebrata</taxon>
        <taxon>Euteleostomi</taxon>
        <taxon>Actinopterygii</taxon>
        <taxon>Neopterygii</taxon>
        <taxon>Teleostei</taxon>
        <taxon>Neoteleostei</taxon>
        <taxon>Acanthomorphata</taxon>
        <taxon>Ovalentaria</taxon>
        <taxon>Blenniimorphae</taxon>
        <taxon>Blenniiformes</taxon>
        <taxon>Blennioidei</taxon>
        <taxon>Blenniidae</taxon>
        <taxon>Salariinae</taxon>
        <taxon>Salarias</taxon>
    </lineage>
</organism>
<feature type="transmembrane region" description="Helical" evidence="1">
    <location>
        <begin position="30"/>
        <end position="50"/>
    </location>
</feature>
<dbReference type="GO" id="GO:0019829">
    <property type="term" value="F:ATPase-coupled monoatomic cation transmembrane transporter activity"/>
    <property type="evidence" value="ECO:0007669"/>
    <property type="project" value="UniProtKB-UniRule"/>
</dbReference>
<keyword evidence="1" id="KW-0812">Transmembrane</keyword>
<protein>
    <recommendedName>
        <fullName evidence="1">Cation-transporting ATPase</fullName>
        <ecNumber evidence="1">7.2.2.-</ecNumber>
    </recommendedName>
</protein>
<sequence length="173" mass="19588">MKAAEMKIINQGLEDEMEVWGYRPCLWKRVLVGVGVVCSGGLLLLLLYWLPEWGVKGTCTHTSLREAHTLLLRTTDEFRQWFRAKVHVMLAPGKKPFDDLGLPLPNGDGDLSVGAAQEKFPHRKHTLVPSPLIILATSLDLCFSAHFTRSVKLFFFVFEAKLRKECSSVMGWF</sequence>
<comment type="similarity">
    <text evidence="1">Belongs to the cation transport ATPase (P-type) (TC 3.A.3) family. Type V subfamily.</text>
</comment>